<gene>
    <name evidence="1" type="ORF">AA23TX_03395</name>
</gene>
<dbReference type="EMBL" id="CABVGP010000001">
    <property type="protein sequence ID" value="VVJ18374.1"/>
    <property type="molecule type" value="Genomic_DNA"/>
</dbReference>
<keyword evidence="2" id="KW-1185">Reference proteome</keyword>
<protein>
    <submittedName>
        <fullName evidence="1">Mobile element protein</fullName>
    </submittedName>
</protein>
<dbReference type="Proteomes" id="UP000399805">
    <property type="component" value="Unassembled WGS sequence"/>
</dbReference>
<evidence type="ECO:0000313" key="2">
    <source>
        <dbReference type="Proteomes" id="UP000399805"/>
    </source>
</evidence>
<sequence>MNPCGGWLLPGATALEQARAAGKFTPVHDAWWAAVRKVHGDRDGTRALIQVLLLHRHNRDVSAAAVTSLTERRLAHLPPDTRPLPSVTIYDQLLPSHRTPREGTRP</sequence>
<proteinExistence type="predicted"/>
<reference evidence="1 2" key="1">
    <citation type="submission" date="2019-09" db="EMBL/GenBank/DDBJ databases">
        <authorList>
            <person name="Leyn A S."/>
        </authorList>
    </citation>
    <scope>NUCLEOTIDE SEQUENCE [LARGE SCALE GENOMIC DNA]</scope>
    <source>
        <strain evidence="1">AA231_1</strain>
    </source>
</reference>
<organism evidence="1 2">
    <name type="scientific">Amycolatopsis camponoti</name>
    <dbReference type="NCBI Taxonomy" id="2606593"/>
    <lineage>
        <taxon>Bacteria</taxon>
        <taxon>Bacillati</taxon>
        <taxon>Actinomycetota</taxon>
        <taxon>Actinomycetes</taxon>
        <taxon>Pseudonocardiales</taxon>
        <taxon>Pseudonocardiaceae</taxon>
        <taxon>Amycolatopsis</taxon>
    </lineage>
</organism>
<name>A0A6I8LKZ8_9PSEU</name>
<dbReference type="AlphaFoldDB" id="A0A6I8LKZ8"/>
<evidence type="ECO:0000313" key="1">
    <source>
        <dbReference type="EMBL" id="VVJ18374.1"/>
    </source>
</evidence>
<accession>A0A6I8LKZ8</accession>